<dbReference type="PANTHER" id="PTHR33375:SF1">
    <property type="entry name" value="CHROMOSOME-PARTITIONING PROTEIN PARB-RELATED"/>
    <property type="match status" value="1"/>
</dbReference>
<feature type="domain" description="ParB-like N-terminal" evidence="1">
    <location>
        <begin position="8"/>
        <end position="81"/>
    </location>
</feature>
<dbReference type="InterPro" id="IPR050336">
    <property type="entry name" value="Chromosome_partition/occlusion"/>
</dbReference>
<dbReference type="GO" id="GO:0007059">
    <property type="term" value="P:chromosome segregation"/>
    <property type="evidence" value="ECO:0007669"/>
    <property type="project" value="TreeGrafter"/>
</dbReference>
<keyword evidence="3" id="KW-1185">Reference proteome</keyword>
<dbReference type="AlphaFoldDB" id="A0A5C5XF58"/>
<comment type="caution">
    <text evidence="2">The sequence shown here is derived from an EMBL/GenBank/DDBJ whole genome shotgun (WGS) entry which is preliminary data.</text>
</comment>
<proteinExistence type="predicted"/>
<evidence type="ECO:0000313" key="3">
    <source>
        <dbReference type="Proteomes" id="UP000316095"/>
    </source>
</evidence>
<dbReference type="Pfam" id="PF02195">
    <property type="entry name" value="ParB_N"/>
    <property type="match status" value="1"/>
</dbReference>
<sequence length="82" mass="9504">MQTELKFEQWPIKKVTPYANNPRKNDHAVEQVARSITEYGFRQPIVVDEHGVIVDDHTRWKAANKLKLKEVPVHVAKDLTEA</sequence>
<evidence type="ECO:0000259" key="1">
    <source>
        <dbReference type="SMART" id="SM00470"/>
    </source>
</evidence>
<dbReference type="EMBL" id="SJPG01000001">
    <property type="protein sequence ID" value="TWT61726.1"/>
    <property type="molecule type" value="Genomic_DNA"/>
</dbReference>
<evidence type="ECO:0000313" key="2">
    <source>
        <dbReference type="EMBL" id="TWT61726.1"/>
    </source>
</evidence>
<organism evidence="2 3">
    <name type="scientific">Rubinisphaera italica</name>
    <dbReference type="NCBI Taxonomy" id="2527969"/>
    <lineage>
        <taxon>Bacteria</taxon>
        <taxon>Pseudomonadati</taxon>
        <taxon>Planctomycetota</taxon>
        <taxon>Planctomycetia</taxon>
        <taxon>Planctomycetales</taxon>
        <taxon>Planctomycetaceae</taxon>
        <taxon>Rubinisphaera</taxon>
    </lineage>
</organism>
<gene>
    <name evidence="2" type="primary">noc</name>
    <name evidence="2" type="ORF">Pan54_24630</name>
</gene>
<dbReference type="SMART" id="SM00470">
    <property type="entry name" value="ParB"/>
    <property type="match status" value="1"/>
</dbReference>
<dbReference type="GO" id="GO:0005694">
    <property type="term" value="C:chromosome"/>
    <property type="evidence" value="ECO:0007669"/>
    <property type="project" value="TreeGrafter"/>
</dbReference>
<dbReference type="InterPro" id="IPR036086">
    <property type="entry name" value="ParB/Sulfiredoxin_sf"/>
</dbReference>
<dbReference type="RefSeq" id="WP_207310120.1">
    <property type="nucleotide sequence ID" value="NZ_SJPG01000001.1"/>
</dbReference>
<dbReference type="SUPFAM" id="SSF110849">
    <property type="entry name" value="ParB/Sulfiredoxin"/>
    <property type="match status" value="1"/>
</dbReference>
<dbReference type="Gene3D" id="3.90.1530.10">
    <property type="entry name" value="Conserved hypothetical protein from pyrococcus furiosus pfu- 392566-001, ParB domain"/>
    <property type="match status" value="1"/>
</dbReference>
<dbReference type="InterPro" id="IPR003115">
    <property type="entry name" value="ParB_N"/>
</dbReference>
<protein>
    <submittedName>
        <fullName evidence="2">Nucleoid occlusion protein</fullName>
    </submittedName>
</protein>
<reference evidence="2 3" key="1">
    <citation type="submission" date="2019-02" db="EMBL/GenBank/DDBJ databases">
        <title>Deep-cultivation of Planctomycetes and their phenomic and genomic characterization uncovers novel biology.</title>
        <authorList>
            <person name="Wiegand S."/>
            <person name="Jogler M."/>
            <person name="Boedeker C."/>
            <person name="Pinto D."/>
            <person name="Vollmers J."/>
            <person name="Rivas-Marin E."/>
            <person name="Kohn T."/>
            <person name="Peeters S.H."/>
            <person name="Heuer A."/>
            <person name="Rast P."/>
            <person name="Oberbeckmann S."/>
            <person name="Bunk B."/>
            <person name="Jeske O."/>
            <person name="Meyerdierks A."/>
            <person name="Storesund J.E."/>
            <person name="Kallscheuer N."/>
            <person name="Luecker S."/>
            <person name="Lage O.M."/>
            <person name="Pohl T."/>
            <person name="Merkel B.J."/>
            <person name="Hornburger P."/>
            <person name="Mueller R.-W."/>
            <person name="Bruemmer F."/>
            <person name="Labrenz M."/>
            <person name="Spormann A.M."/>
            <person name="Op Den Camp H."/>
            <person name="Overmann J."/>
            <person name="Amann R."/>
            <person name="Jetten M.S.M."/>
            <person name="Mascher T."/>
            <person name="Medema M.H."/>
            <person name="Devos D.P."/>
            <person name="Kaster A.-K."/>
            <person name="Ovreas L."/>
            <person name="Rohde M."/>
            <person name="Galperin M.Y."/>
            <person name="Jogler C."/>
        </authorList>
    </citation>
    <scope>NUCLEOTIDE SEQUENCE [LARGE SCALE GENOMIC DNA]</scope>
    <source>
        <strain evidence="2 3">Pan54</strain>
    </source>
</reference>
<dbReference type="PANTHER" id="PTHR33375">
    <property type="entry name" value="CHROMOSOME-PARTITIONING PROTEIN PARB-RELATED"/>
    <property type="match status" value="1"/>
</dbReference>
<name>A0A5C5XF58_9PLAN</name>
<dbReference type="Proteomes" id="UP000316095">
    <property type="component" value="Unassembled WGS sequence"/>
</dbReference>
<accession>A0A5C5XF58</accession>